<accession>A0A9P6CV64</accession>
<sequence>MSSLKLIRKSRMFTPTYVARINAQLVSPAHSQIVKPHELPSALARPLQVAHYQPEKSPQYLAATLSYGLIMGHPFMDGNKRTAFFLQDQYLKALDSPGVVPNSPLSKTELDNMAELYNSVACGTLDVEGMANAKCG</sequence>
<feature type="domain" description="Fido" evidence="1">
    <location>
        <begin position="13"/>
        <end position="136"/>
    </location>
</feature>
<dbReference type="PANTHER" id="PTHR39426">
    <property type="entry name" value="HOMOLOGY TO DEATH-ON-CURING PROTEIN OF PHAGE P1"/>
    <property type="match status" value="1"/>
</dbReference>
<name>A0A9P6CV64_9AGAR</name>
<evidence type="ECO:0000313" key="3">
    <source>
        <dbReference type="Proteomes" id="UP000807469"/>
    </source>
</evidence>
<dbReference type="Pfam" id="PF02661">
    <property type="entry name" value="Fic"/>
    <property type="match status" value="1"/>
</dbReference>
<dbReference type="GO" id="GO:0016301">
    <property type="term" value="F:kinase activity"/>
    <property type="evidence" value="ECO:0007669"/>
    <property type="project" value="InterPro"/>
</dbReference>
<comment type="caution">
    <text evidence="2">The sequence shown here is derived from an EMBL/GenBank/DDBJ whole genome shotgun (WGS) entry which is preliminary data.</text>
</comment>
<dbReference type="InterPro" id="IPR036597">
    <property type="entry name" value="Fido-like_dom_sf"/>
</dbReference>
<evidence type="ECO:0000313" key="2">
    <source>
        <dbReference type="EMBL" id="KAF9473859.1"/>
    </source>
</evidence>
<keyword evidence="3" id="KW-1185">Reference proteome</keyword>
<dbReference type="InterPro" id="IPR003812">
    <property type="entry name" value="Fido"/>
</dbReference>
<dbReference type="SUPFAM" id="SSF140931">
    <property type="entry name" value="Fic-like"/>
    <property type="match status" value="1"/>
</dbReference>
<reference evidence="2" key="1">
    <citation type="submission" date="2020-11" db="EMBL/GenBank/DDBJ databases">
        <authorList>
            <consortium name="DOE Joint Genome Institute"/>
            <person name="Ahrendt S."/>
            <person name="Riley R."/>
            <person name="Andreopoulos W."/>
            <person name="Labutti K."/>
            <person name="Pangilinan J."/>
            <person name="Ruiz-Duenas F.J."/>
            <person name="Barrasa J.M."/>
            <person name="Sanchez-Garcia M."/>
            <person name="Camarero S."/>
            <person name="Miyauchi S."/>
            <person name="Serrano A."/>
            <person name="Linde D."/>
            <person name="Babiker R."/>
            <person name="Drula E."/>
            <person name="Ayuso-Fernandez I."/>
            <person name="Pacheco R."/>
            <person name="Padilla G."/>
            <person name="Ferreira P."/>
            <person name="Barriuso J."/>
            <person name="Kellner H."/>
            <person name="Castanera R."/>
            <person name="Alfaro M."/>
            <person name="Ramirez L."/>
            <person name="Pisabarro A.G."/>
            <person name="Kuo A."/>
            <person name="Tritt A."/>
            <person name="Lipzen A."/>
            <person name="He G."/>
            <person name="Yan M."/>
            <person name="Ng V."/>
            <person name="Cullen D."/>
            <person name="Martin F."/>
            <person name="Rosso M.-N."/>
            <person name="Henrissat B."/>
            <person name="Hibbett D."/>
            <person name="Martinez A.T."/>
            <person name="Grigoriev I.V."/>
        </authorList>
    </citation>
    <scope>NUCLEOTIDE SEQUENCE</scope>
    <source>
        <strain evidence="2">CIRM-BRFM 674</strain>
    </source>
</reference>
<dbReference type="InterPro" id="IPR053737">
    <property type="entry name" value="Type_II_TA_Toxin"/>
</dbReference>
<evidence type="ECO:0000259" key="1">
    <source>
        <dbReference type="PROSITE" id="PS51459"/>
    </source>
</evidence>
<dbReference type="PANTHER" id="PTHR39426:SF1">
    <property type="entry name" value="HOMOLOGY TO DEATH-ON-CURING PROTEIN OF PHAGE P1"/>
    <property type="match status" value="1"/>
</dbReference>
<protein>
    <recommendedName>
        <fullName evidence="1">Fido domain-containing protein</fullName>
    </recommendedName>
</protein>
<dbReference type="PROSITE" id="PS51459">
    <property type="entry name" value="FIDO"/>
    <property type="match status" value="1"/>
</dbReference>
<dbReference type="InterPro" id="IPR006440">
    <property type="entry name" value="Doc"/>
</dbReference>
<dbReference type="OrthoDB" id="3049701at2759"/>
<dbReference type="EMBL" id="MU155411">
    <property type="protein sequence ID" value="KAF9473859.1"/>
    <property type="molecule type" value="Genomic_DNA"/>
</dbReference>
<organism evidence="2 3">
    <name type="scientific">Pholiota conissans</name>
    <dbReference type="NCBI Taxonomy" id="109636"/>
    <lineage>
        <taxon>Eukaryota</taxon>
        <taxon>Fungi</taxon>
        <taxon>Dikarya</taxon>
        <taxon>Basidiomycota</taxon>
        <taxon>Agaricomycotina</taxon>
        <taxon>Agaricomycetes</taxon>
        <taxon>Agaricomycetidae</taxon>
        <taxon>Agaricales</taxon>
        <taxon>Agaricineae</taxon>
        <taxon>Strophariaceae</taxon>
        <taxon>Pholiota</taxon>
    </lineage>
</organism>
<gene>
    <name evidence="2" type="ORF">BDN70DRAFT_867011</name>
</gene>
<dbReference type="Proteomes" id="UP000807469">
    <property type="component" value="Unassembled WGS sequence"/>
</dbReference>
<proteinExistence type="predicted"/>
<dbReference type="AlphaFoldDB" id="A0A9P6CV64"/>
<dbReference type="Gene3D" id="1.20.120.1870">
    <property type="entry name" value="Fic/DOC protein, Fido domain"/>
    <property type="match status" value="1"/>
</dbReference>